<dbReference type="PROSITE" id="PS50858">
    <property type="entry name" value="BSD"/>
    <property type="match status" value="2"/>
</dbReference>
<reference evidence="10" key="1">
    <citation type="submission" date="2016-03" db="EMBL/GenBank/DDBJ databases">
        <title>Updated assembly of Pseudogymnoascus destructans, the fungus causing white-nose syndrome of bats.</title>
        <authorList>
            <person name="Palmer J.M."/>
            <person name="Drees K.P."/>
            <person name="Foster J.T."/>
            <person name="Lindner D.L."/>
        </authorList>
    </citation>
    <scope>NUCLEOTIDE SEQUENCE [LARGE SCALE GENOMIC DNA]</scope>
    <source>
        <strain evidence="10">20631-21</strain>
    </source>
</reference>
<dbReference type="RefSeq" id="XP_024321441.1">
    <property type="nucleotide sequence ID" value="XM_024470979.1"/>
</dbReference>
<dbReference type="Gene3D" id="2.30.29.30">
    <property type="entry name" value="Pleckstrin-homology domain (PH domain)/Phosphotyrosine-binding domain (PTB)"/>
    <property type="match status" value="1"/>
</dbReference>
<dbReference type="Pfam" id="PF03909">
    <property type="entry name" value="BSD"/>
    <property type="match status" value="2"/>
</dbReference>
<keyword evidence="6" id="KW-0539">Nucleus</keyword>
<keyword evidence="3" id="KW-0677">Repeat</keyword>
<evidence type="ECO:0000256" key="7">
    <source>
        <dbReference type="SAM" id="Coils"/>
    </source>
</evidence>
<sequence>MASPRGSAAYKKKDGTVTLSPDQTSMVWTPTAAGLAGITINIADITNLQQTPETAEKVMLKIFVKPPEAPEPVTHLFHFNAPSEPRSEANAIKDVLTSLIASLKAGEPSIVKANGANGAPGAMAIASAVASKPSGTPAWYDDNQLKNDFELQQALMRKDPLLLQTYEEARRTKPDTTSNTQFNTQFWSTRINLLRAYAVENNQQRGAYNVLSVVKPRQEDGELKLRISKEQVQLIFSQHPLVKRVYDENVPKLNESEFWSRFFLSRLFKKLKGERIVEADSSDSTFDRYLDASNSDILSQRLASAHIPHVIDIEGNEENQGGSKGGNRQDFTMRPSSSAKAPIIRTLNSLSEKIMENVAQSDVDPAAPIGLDERTFNELALRDLQAGEEENRIMLNIKEQSQFFSNDKSQISAEAAVYAKQDPNELLMELNTDLDPELMDTDAAGGLDLRTAIGVNEESDSDDDEDRSPHVGSRSSFIDAQKQIFEGITQQRTRMDGSDPQSNLSGLSQALFDRLTLTHATTTEFLHHFWSIFLCGDPDRAGELAKLVETLERALDRINAVAADAEKERNDLIKSQKQQIRELWEKTGKKMQYKPELVGGGEKVVREMLEPTIFALDKASKEYRKALAAEGVDTSRK</sequence>
<name>A0A177A4V6_9PEZI</name>
<comment type="similarity">
    <text evidence="2">Belongs to the TFB1 family.</text>
</comment>
<evidence type="ECO:0000256" key="1">
    <source>
        <dbReference type="ARBA" id="ARBA00004123"/>
    </source>
</evidence>
<dbReference type="eggNOG" id="KOG2074">
    <property type="taxonomic scope" value="Eukaryota"/>
</dbReference>
<dbReference type="Proteomes" id="UP000077154">
    <property type="component" value="Unassembled WGS sequence"/>
</dbReference>
<proteinExistence type="inferred from homology"/>
<evidence type="ECO:0000256" key="4">
    <source>
        <dbReference type="ARBA" id="ARBA00023015"/>
    </source>
</evidence>
<dbReference type="GO" id="GO:0006289">
    <property type="term" value="P:nucleotide-excision repair"/>
    <property type="evidence" value="ECO:0007669"/>
    <property type="project" value="InterPro"/>
</dbReference>
<evidence type="ECO:0000256" key="8">
    <source>
        <dbReference type="SAM" id="MobiDB-lite"/>
    </source>
</evidence>
<dbReference type="InterPro" id="IPR013876">
    <property type="entry name" value="TFIIH_BTF_p62_N"/>
</dbReference>
<dbReference type="InterPro" id="IPR011993">
    <property type="entry name" value="PH-like_dom_sf"/>
</dbReference>
<dbReference type="VEuPathDB" id="FungiDB:GMDG_03399"/>
<organism evidence="10">
    <name type="scientific">Pseudogymnoascus destructans</name>
    <dbReference type="NCBI Taxonomy" id="655981"/>
    <lineage>
        <taxon>Eukaryota</taxon>
        <taxon>Fungi</taxon>
        <taxon>Dikarya</taxon>
        <taxon>Ascomycota</taxon>
        <taxon>Pezizomycotina</taxon>
        <taxon>Leotiomycetes</taxon>
        <taxon>Thelebolales</taxon>
        <taxon>Thelebolaceae</taxon>
        <taxon>Pseudogymnoascus</taxon>
    </lineage>
</organism>
<keyword evidence="4" id="KW-0805">Transcription regulation</keyword>
<dbReference type="EMBL" id="KV441405">
    <property type="protein sequence ID" value="OAF56143.1"/>
    <property type="molecule type" value="Genomic_DNA"/>
</dbReference>
<evidence type="ECO:0000256" key="6">
    <source>
        <dbReference type="ARBA" id="ARBA00023242"/>
    </source>
</evidence>
<dbReference type="PANTHER" id="PTHR12856">
    <property type="entry name" value="TRANSCRIPTION INITIATION FACTOR IIH-RELATED"/>
    <property type="match status" value="1"/>
</dbReference>
<feature type="domain" description="BSD" evidence="9">
    <location>
        <begin position="219"/>
        <end position="270"/>
    </location>
</feature>
<dbReference type="InterPro" id="IPR027079">
    <property type="entry name" value="Tfb1/GTF2H1"/>
</dbReference>
<evidence type="ECO:0000256" key="5">
    <source>
        <dbReference type="ARBA" id="ARBA00023163"/>
    </source>
</evidence>
<accession>A0A177A4V6</accession>
<evidence type="ECO:0000256" key="3">
    <source>
        <dbReference type="ARBA" id="ARBA00022737"/>
    </source>
</evidence>
<feature type="region of interest" description="Disordered" evidence="8">
    <location>
        <begin position="314"/>
        <end position="338"/>
    </location>
</feature>
<evidence type="ECO:0000313" key="10">
    <source>
        <dbReference type="EMBL" id="OAF56143.1"/>
    </source>
</evidence>
<gene>
    <name evidence="10" type="primary">TFB1</name>
    <name evidence="10" type="ORF">VC83_07407</name>
</gene>
<feature type="coiled-coil region" evidence="7">
    <location>
        <begin position="544"/>
        <end position="582"/>
    </location>
</feature>
<dbReference type="GeneID" id="36290452"/>
<dbReference type="CDD" id="cd13229">
    <property type="entry name" value="PH_TFIIH"/>
    <property type="match status" value="1"/>
</dbReference>
<evidence type="ECO:0000259" key="9">
    <source>
        <dbReference type="PROSITE" id="PS50858"/>
    </source>
</evidence>
<protein>
    <submittedName>
        <fullName evidence="10">RNA polymerase II transcription factor B subunit 1</fullName>
    </submittedName>
</protein>
<feature type="region of interest" description="Disordered" evidence="8">
    <location>
        <begin position="455"/>
        <end position="475"/>
    </location>
</feature>
<evidence type="ECO:0000256" key="2">
    <source>
        <dbReference type="ARBA" id="ARBA00009448"/>
    </source>
</evidence>
<feature type="domain" description="BSD" evidence="9">
    <location>
        <begin position="139"/>
        <end position="198"/>
    </location>
</feature>
<dbReference type="InterPro" id="IPR005607">
    <property type="entry name" value="BSD_dom"/>
</dbReference>
<dbReference type="SUPFAM" id="SSF50729">
    <property type="entry name" value="PH domain-like"/>
    <property type="match status" value="1"/>
</dbReference>
<dbReference type="AlphaFoldDB" id="A0A177A4V6"/>
<keyword evidence="7" id="KW-0175">Coiled coil</keyword>
<comment type="subcellular location">
    <subcellularLocation>
        <location evidence="1">Nucleus</location>
    </subcellularLocation>
</comment>
<dbReference type="Pfam" id="PF08567">
    <property type="entry name" value="PH_TFIIH"/>
    <property type="match status" value="1"/>
</dbReference>
<dbReference type="OrthoDB" id="360521at2759"/>
<feature type="compositionally biased region" description="Acidic residues" evidence="8">
    <location>
        <begin position="457"/>
        <end position="466"/>
    </location>
</feature>
<dbReference type="SMART" id="SM00751">
    <property type="entry name" value="BSD"/>
    <property type="match status" value="2"/>
</dbReference>
<dbReference type="GO" id="GO:0000439">
    <property type="term" value="C:transcription factor TFIIH core complex"/>
    <property type="evidence" value="ECO:0007669"/>
    <property type="project" value="InterPro"/>
</dbReference>
<keyword evidence="5" id="KW-0804">Transcription</keyword>
<dbReference type="GO" id="GO:0006351">
    <property type="term" value="P:DNA-templated transcription"/>
    <property type="evidence" value="ECO:0007669"/>
    <property type="project" value="InterPro"/>
</dbReference>